<proteinExistence type="predicted"/>
<dbReference type="AlphaFoldDB" id="A0A1I6CMW0"/>
<evidence type="ECO:0008006" key="5">
    <source>
        <dbReference type="Google" id="ProtNLM"/>
    </source>
</evidence>
<evidence type="ECO:0000313" key="4">
    <source>
        <dbReference type="Proteomes" id="UP000199302"/>
    </source>
</evidence>
<sequence>MTRILAATLIPALAAAPALAHSGPHLHPHGIDAAWIVAAVALAALAAVVWFRR</sequence>
<evidence type="ECO:0000256" key="1">
    <source>
        <dbReference type="SAM" id="Phobius"/>
    </source>
</evidence>
<keyword evidence="1" id="KW-0812">Transmembrane</keyword>
<evidence type="ECO:0000256" key="2">
    <source>
        <dbReference type="SAM" id="SignalP"/>
    </source>
</evidence>
<reference evidence="3 4" key="1">
    <citation type="submission" date="2016-10" db="EMBL/GenBank/DDBJ databases">
        <authorList>
            <person name="de Groot N.N."/>
        </authorList>
    </citation>
    <scope>NUCLEOTIDE SEQUENCE [LARGE SCALE GENOMIC DNA]</scope>
    <source>
        <strain evidence="4">KMM 9023,NRIC 0796,JCM 17311,KCTC 23692</strain>
    </source>
</reference>
<keyword evidence="1" id="KW-1133">Transmembrane helix</keyword>
<dbReference type="RefSeq" id="WP_143104064.1">
    <property type="nucleotide sequence ID" value="NZ_FOYI01000001.1"/>
</dbReference>
<keyword evidence="2" id="KW-0732">Signal</keyword>
<dbReference type="Proteomes" id="UP000199302">
    <property type="component" value="Unassembled WGS sequence"/>
</dbReference>
<organism evidence="3 4">
    <name type="scientific">Poseidonocella sedimentorum</name>
    <dbReference type="NCBI Taxonomy" id="871652"/>
    <lineage>
        <taxon>Bacteria</taxon>
        <taxon>Pseudomonadati</taxon>
        <taxon>Pseudomonadota</taxon>
        <taxon>Alphaproteobacteria</taxon>
        <taxon>Rhodobacterales</taxon>
        <taxon>Roseobacteraceae</taxon>
        <taxon>Poseidonocella</taxon>
    </lineage>
</organism>
<accession>A0A1I6CMW0</accession>
<dbReference type="EMBL" id="FOYI01000001">
    <property type="protein sequence ID" value="SFQ94517.1"/>
    <property type="molecule type" value="Genomic_DNA"/>
</dbReference>
<keyword evidence="4" id="KW-1185">Reference proteome</keyword>
<feature type="signal peptide" evidence="2">
    <location>
        <begin position="1"/>
        <end position="20"/>
    </location>
</feature>
<gene>
    <name evidence="3" type="ORF">SAMN04515673_10135</name>
</gene>
<dbReference type="STRING" id="871652.SAMN04515673_10135"/>
<evidence type="ECO:0000313" key="3">
    <source>
        <dbReference type="EMBL" id="SFQ94517.1"/>
    </source>
</evidence>
<protein>
    <recommendedName>
        <fullName evidence="5">Peptidase M23</fullName>
    </recommendedName>
</protein>
<feature type="chain" id="PRO_5011688126" description="Peptidase M23" evidence="2">
    <location>
        <begin position="21"/>
        <end position="53"/>
    </location>
</feature>
<feature type="transmembrane region" description="Helical" evidence="1">
    <location>
        <begin position="30"/>
        <end position="51"/>
    </location>
</feature>
<name>A0A1I6CMW0_9RHOB</name>
<keyword evidence="1" id="KW-0472">Membrane</keyword>